<evidence type="ECO:0000313" key="3">
    <source>
        <dbReference type="Proteomes" id="UP000308001"/>
    </source>
</evidence>
<accession>A0A5R9H3Q5</accession>
<dbReference type="InterPro" id="IPR029063">
    <property type="entry name" value="SAM-dependent_MTases_sf"/>
</dbReference>
<feature type="domain" description="Methyltransferase type 11" evidence="1">
    <location>
        <begin position="101"/>
        <end position="155"/>
    </location>
</feature>
<organism evidence="2 3">
    <name type="scientific">Aliarcobacter thereius</name>
    <dbReference type="NCBI Taxonomy" id="544718"/>
    <lineage>
        <taxon>Bacteria</taxon>
        <taxon>Pseudomonadati</taxon>
        <taxon>Campylobacterota</taxon>
        <taxon>Epsilonproteobacteria</taxon>
        <taxon>Campylobacterales</taxon>
        <taxon>Arcobacteraceae</taxon>
        <taxon>Aliarcobacter</taxon>
    </lineage>
</organism>
<dbReference type="CDD" id="cd02440">
    <property type="entry name" value="AdoMet_MTases"/>
    <property type="match status" value="1"/>
</dbReference>
<dbReference type="InterPro" id="IPR013216">
    <property type="entry name" value="Methyltransf_11"/>
</dbReference>
<evidence type="ECO:0000313" key="2">
    <source>
        <dbReference type="EMBL" id="TLS71832.1"/>
    </source>
</evidence>
<dbReference type="SUPFAM" id="SSF53335">
    <property type="entry name" value="S-adenosyl-L-methionine-dependent methyltransferases"/>
    <property type="match status" value="1"/>
</dbReference>
<protein>
    <submittedName>
        <fullName evidence="2">Methyltransferase domain-containing protein</fullName>
    </submittedName>
</protein>
<dbReference type="Pfam" id="PF08241">
    <property type="entry name" value="Methyltransf_11"/>
    <property type="match status" value="1"/>
</dbReference>
<keyword evidence="2" id="KW-0489">Methyltransferase</keyword>
<dbReference type="AlphaFoldDB" id="A0A5R9H3Q5"/>
<dbReference type="RefSeq" id="WP_138142844.1">
    <property type="nucleotide sequence ID" value="NZ_VBUF01000003.1"/>
</dbReference>
<dbReference type="GO" id="GO:0008757">
    <property type="term" value="F:S-adenosylmethionine-dependent methyltransferase activity"/>
    <property type="evidence" value="ECO:0007669"/>
    <property type="project" value="InterPro"/>
</dbReference>
<dbReference type="EMBL" id="VBUF01000003">
    <property type="protein sequence ID" value="TLS71832.1"/>
    <property type="molecule type" value="Genomic_DNA"/>
</dbReference>
<sequence>MNPIEKCPICNGNDFYFRKVLSQDLINDWQISKDEVDYINYQQGFGCNICKVNLRGLTLASSIINYFNFNKMNEFINLCEKSVLEINEAGGLTKFLNRLRNYRFAKYPEVDMQNMPYEDNTFDVLVHSDTLEHVPYSKKALEECYRVLKVNGVLFYTIPIIHGRLSIKRFGMPKSYHGEYAKKMEDYIVYTEYGADFYLEILEAGFKNISLHTLGGKESIAIVACK</sequence>
<reference evidence="2 3" key="1">
    <citation type="submission" date="2019-05" db="EMBL/GenBank/DDBJ databases">
        <title>Arcobacter cibarius and Arcobacter thereius providing challenges in identification an antibiotic susceptibility and Quinolone resistance.</title>
        <authorList>
            <person name="Busch A."/>
            <person name="Hanel I."/>
            <person name="Hotzel H."/>
            <person name="Tomaso H."/>
        </authorList>
    </citation>
    <scope>NUCLEOTIDE SEQUENCE [LARGE SCALE GENOMIC DNA]</scope>
    <source>
        <strain evidence="2 3">17CS1191_2</strain>
    </source>
</reference>
<keyword evidence="2" id="KW-0808">Transferase</keyword>
<proteinExistence type="predicted"/>
<comment type="caution">
    <text evidence="2">The sequence shown here is derived from an EMBL/GenBank/DDBJ whole genome shotgun (WGS) entry which is preliminary data.</text>
</comment>
<dbReference type="GO" id="GO:0032259">
    <property type="term" value="P:methylation"/>
    <property type="evidence" value="ECO:0007669"/>
    <property type="project" value="UniProtKB-KW"/>
</dbReference>
<dbReference type="Gene3D" id="3.40.50.150">
    <property type="entry name" value="Vaccinia Virus protein VP39"/>
    <property type="match status" value="1"/>
</dbReference>
<evidence type="ECO:0000259" key="1">
    <source>
        <dbReference type="Pfam" id="PF08241"/>
    </source>
</evidence>
<name>A0A5R9H3Q5_9BACT</name>
<gene>
    <name evidence="2" type="ORF">FE246_05245</name>
</gene>
<dbReference type="Proteomes" id="UP000308001">
    <property type="component" value="Unassembled WGS sequence"/>
</dbReference>